<reference evidence="2" key="1">
    <citation type="journal article" date="2016" name="Front. Microbiol.">
        <title>Complete Genome Sequence of Clostridium estertheticum DSM 8809, a Microbe Identified in Spoiled Vacuum Packed Beef.</title>
        <authorList>
            <person name="Yu Z."/>
            <person name="Gunn L."/>
            <person name="Brennan E."/>
            <person name="Reid R."/>
            <person name="Wall P.G."/>
            <person name="Gaora O.P."/>
            <person name="Hurley D."/>
            <person name="Bolton D."/>
            <person name="Fanning S."/>
        </authorList>
    </citation>
    <scope>NUCLEOTIDE SEQUENCE [LARGE SCALE GENOMIC DNA]</scope>
    <source>
        <strain evidence="2">DSM 8809</strain>
    </source>
</reference>
<dbReference type="InterPro" id="IPR037481">
    <property type="entry name" value="LacX"/>
</dbReference>
<proteinExistence type="predicted"/>
<dbReference type="AlphaFoldDB" id="A0A1J0GL29"/>
<dbReference type="Gene3D" id="2.70.98.10">
    <property type="match status" value="1"/>
</dbReference>
<dbReference type="Proteomes" id="UP000182569">
    <property type="component" value="Chromosome"/>
</dbReference>
<dbReference type="InterPro" id="IPR011013">
    <property type="entry name" value="Gal_mutarotase_sf_dom"/>
</dbReference>
<dbReference type="InterPro" id="IPR014718">
    <property type="entry name" value="GH-type_carb-bd"/>
</dbReference>
<accession>A0A1J0GL29</accession>
<dbReference type="STRING" id="1552.A7L45_17105"/>
<protein>
    <submittedName>
        <fullName evidence="1">Galactose mutarotase</fullName>
    </submittedName>
</protein>
<dbReference type="PANTHER" id="PTHR11122:SF13">
    <property type="entry name" value="GLUCOSE-6-PHOSPHATE 1-EPIMERASE"/>
    <property type="match status" value="1"/>
</dbReference>
<sequence length="292" mass="33856">MIYSLENSIIKITASTQGAELHSITGKKEGTQYLWNGDSKYWKYHSPILFPIVGNLVGSKYRIDENIYELPSHGFGRISDFKFVSQTNDSITFELKYSEDTMKIYPYKFSLFVNYKIEENVVKVTYNVKNLDNKDITFSIGAHPAFMCPIEKNEKIEDYYLEFNEKETSDRMEITKEGYFSHKRKEALNDTDIMVLSKELFKDDALVFDDLKSDKITIKSKNHEKSVSVEFKGFPYMGIWAPKGGAPFLCIEPWFGHADYEDFTGEFKEKEGSVLLTSGHEFKYSYKISIIE</sequence>
<dbReference type="OrthoDB" id="9795355at2"/>
<evidence type="ECO:0000313" key="1">
    <source>
        <dbReference type="EMBL" id="APC41664.1"/>
    </source>
</evidence>
<name>A0A1J0GL29_9CLOT</name>
<dbReference type="KEGG" id="ceu:A7L45_17105"/>
<dbReference type="GO" id="GO:0005975">
    <property type="term" value="P:carbohydrate metabolic process"/>
    <property type="evidence" value="ECO:0007669"/>
    <property type="project" value="InterPro"/>
</dbReference>
<dbReference type="CDD" id="cd09024">
    <property type="entry name" value="Aldose_epim_lacX"/>
    <property type="match status" value="1"/>
</dbReference>
<keyword evidence="2" id="KW-1185">Reference proteome</keyword>
<dbReference type="EMBL" id="CP015756">
    <property type="protein sequence ID" value="APC41664.1"/>
    <property type="molecule type" value="Genomic_DNA"/>
</dbReference>
<dbReference type="RefSeq" id="WP_071613956.1">
    <property type="nucleotide sequence ID" value="NZ_CP015756.1"/>
</dbReference>
<dbReference type="PANTHER" id="PTHR11122">
    <property type="entry name" value="APOSPORY-ASSOCIATED PROTEIN C-RELATED"/>
    <property type="match status" value="1"/>
</dbReference>
<gene>
    <name evidence="1" type="ORF">A7L45_17105</name>
</gene>
<dbReference type="SUPFAM" id="SSF74650">
    <property type="entry name" value="Galactose mutarotase-like"/>
    <property type="match status" value="1"/>
</dbReference>
<dbReference type="GO" id="GO:0016853">
    <property type="term" value="F:isomerase activity"/>
    <property type="evidence" value="ECO:0007669"/>
    <property type="project" value="InterPro"/>
</dbReference>
<evidence type="ECO:0000313" key="2">
    <source>
        <dbReference type="Proteomes" id="UP000182569"/>
    </source>
</evidence>
<dbReference type="Pfam" id="PF01263">
    <property type="entry name" value="Aldose_epim"/>
    <property type="match status" value="1"/>
</dbReference>
<organism evidence="1 2">
    <name type="scientific">Clostridium estertheticum subsp. estertheticum</name>
    <dbReference type="NCBI Taxonomy" id="1552"/>
    <lineage>
        <taxon>Bacteria</taxon>
        <taxon>Bacillati</taxon>
        <taxon>Bacillota</taxon>
        <taxon>Clostridia</taxon>
        <taxon>Eubacteriales</taxon>
        <taxon>Clostridiaceae</taxon>
        <taxon>Clostridium</taxon>
    </lineage>
</organism>
<dbReference type="GO" id="GO:0030246">
    <property type="term" value="F:carbohydrate binding"/>
    <property type="evidence" value="ECO:0007669"/>
    <property type="project" value="InterPro"/>
</dbReference>
<dbReference type="InterPro" id="IPR008183">
    <property type="entry name" value="Aldose_1/G6P_1-epimerase"/>
</dbReference>